<dbReference type="Pfam" id="PF03595">
    <property type="entry name" value="SLAC1"/>
    <property type="match status" value="2"/>
</dbReference>
<dbReference type="AlphaFoldDB" id="A0AAQ3S7B3"/>
<proteinExistence type="inferred from homology"/>
<dbReference type="GO" id="GO:0005886">
    <property type="term" value="C:plasma membrane"/>
    <property type="evidence" value="ECO:0007669"/>
    <property type="project" value="UniProtKB-SubCell"/>
</dbReference>
<feature type="transmembrane region" description="Helical" evidence="11">
    <location>
        <begin position="316"/>
        <end position="342"/>
    </location>
</feature>
<keyword evidence="7 11" id="KW-1133">Transmembrane helix</keyword>
<dbReference type="FunFam" id="1.50.10.150:FF:000003">
    <property type="entry name" value="S-type anion channel SLAH1"/>
    <property type="match status" value="1"/>
</dbReference>
<evidence type="ECO:0000256" key="11">
    <source>
        <dbReference type="SAM" id="Phobius"/>
    </source>
</evidence>
<protein>
    <submittedName>
        <fullName evidence="12">Uncharacterized protein</fullName>
    </submittedName>
</protein>
<evidence type="ECO:0000256" key="8">
    <source>
        <dbReference type="ARBA" id="ARBA00023065"/>
    </source>
</evidence>
<feature type="transmembrane region" description="Helical" evidence="11">
    <location>
        <begin position="126"/>
        <end position="145"/>
    </location>
</feature>
<accession>A0AAQ3S7B3</accession>
<dbReference type="PANTHER" id="PTHR31269">
    <property type="entry name" value="S-TYPE ANION CHANNEL SLAH3"/>
    <property type="match status" value="1"/>
</dbReference>
<evidence type="ECO:0000256" key="4">
    <source>
        <dbReference type="ARBA" id="ARBA00022448"/>
    </source>
</evidence>
<comment type="subcellular location">
    <subcellularLocation>
        <location evidence="1">Cell membrane</location>
        <topology evidence="1">Multi-pass membrane protein</topology>
    </subcellularLocation>
</comment>
<dbReference type="GO" id="GO:0006873">
    <property type="term" value="P:intracellular monoatomic ion homeostasis"/>
    <property type="evidence" value="ECO:0007669"/>
    <property type="project" value="InterPro"/>
</dbReference>
<keyword evidence="5" id="KW-1003">Cell membrane</keyword>
<keyword evidence="4" id="KW-0813">Transport</keyword>
<keyword evidence="8" id="KW-0406">Ion transport</keyword>
<reference evidence="12 13" key="1">
    <citation type="journal article" date="2023" name="Life. Sci Alliance">
        <title>Evolutionary insights into 3D genome organization and epigenetic landscape of Vigna mungo.</title>
        <authorList>
            <person name="Junaid A."/>
            <person name="Singh B."/>
            <person name="Bhatia S."/>
        </authorList>
    </citation>
    <scope>NUCLEOTIDE SEQUENCE [LARGE SCALE GENOMIC DNA]</scope>
    <source>
        <strain evidence="12">Urdbean</strain>
    </source>
</reference>
<dbReference type="InterPro" id="IPR004695">
    <property type="entry name" value="SLAC1/Mae1/Ssu1/TehA"/>
</dbReference>
<feature type="transmembrane region" description="Helical" evidence="11">
    <location>
        <begin position="220"/>
        <end position="240"/>
    </location>
</feature>
<keyword evidence="6 11" id="KW-0812">Transmembrane</keyword>
<sequence>MATQGSRFQIELVVDTTTTTSNVCSHNDSFSNHQHSTSFTKLLMSVLRRFHAGYFRISLSLGSQALLWKTIITSEQDTTTLPHVLSTLPSVAVYALWSLSLFTLVLLSLLYLLRCFFFFKMVKAEFLHHVGVNYFFAPWISWLLLLQSAPFVAPKTTLYMVLWWVFAVPVVVLDVKIYGQWLTKGKRILSSAAGNPTSQMSVIGNLVGAQAAANMGWKECALWLFSVGIVHYLVLFVTLYQRLSGRDGVPVLLRPVLFLFIAAPSVASLAWESIICRPNLFRRSMRRFNVAWWDYSFPITAFALVSTDYAEEMKGTFSHILMLLLLALSVLVSLALTMFTLLNSNMLLLDIYPSKLPQLILLMNSLLRHRNSTLAKVLDNVGMATQGSRSQIELVVDTTTTTSTVSSHTNSFSNYQHSTSFTTLLISVLTKLHAGYFRISLSLGSQALLWKTIITSEQDTTTLPHVLSRLPSAAVYALWSLSLFTLLLLSLLYLLRCFFFFKMVKAEFLHPVGVNYLFAPWISWLLLLESAPFVAPKTTLYFVMWWVFAVPMMVLDVKIYGQWLTKGKRVLSSAAGNPTSQLSVIGNLVGAQAAAHMGWKECALWLFSVGMVHYVVLFVTLYQRLSGRDGVPVLLRPVLFLFIAAPSVASLAWESIVGTFDTASKMLFFLSLFLFASLAKTVQKINEKVQRCMVGLLISDYCTCSCFNGLCRRSERNFFSHPNAPSVGSFSSRLSCSHHVYSPQL</sequence>
<feature type="transmembrane region" description="Helical" evidence="11">
    <location>
        <begin position="252"/>
        <end position="271"/>
    </location>
</feature>
<feature type="transmembrane region" description="Helical" evidence="11">
    <location>
        <begin position="539"/>
        <end position="561"/>
    </location>
</feature>
<comment type="subunit">
    <text evidence="3">Homotrimer.</text>
</comment>
<dbReference type="CDD" id="cd09323">
    <property type="entry name" value="TDT_SLAC1_like"/>
    <property type="match status" value="1"/>
</dbReference>
<evidence type="ECO:0000256" key="10">
    <source>
        <dbReference type="ARBA" id="ARBA00054248"/>
    </source>
</evidence>
<evidence type="ECO:0000256" key="6">
    <source>
        <dbReference type="ARBA" id="ARBA00022692"/>
    </source>
</evidence>
<evidence type="ECO:0000256" key="7">
    <source>
        <dbReference type="ARBA" id="ARBA00022989"/>
    </source>
</evidence>
<evidence type="ECO:0000256" key="9">
    <source>
        <dbReference type="ARBA" id="ARBA00023136"/>
    </source>
</evidence>
<evidence type="ECO:0000313" key="13">
    <source>
        <dbReference type="Proteomes" id="UP001374535"/>
    </source>
</evidence>
<feature type="transmembrane region" description="Helical" evidence="11">
    <location>
        <begin position="605"/>
        <end position="622"/>
    </location>
</feature>
<dbReference type="InterPro" id="IPR030183">
    <property type="entry name" value="SLAC/SLAH"/>
</dbReference>
<evidence type="ECO:0000256" key="5">
    <source>
        <dbReference type="ARBA" id="ARBA00022475"/>
    </source>
</evidence>
<comment type="function">
    <text evidence="10">Slow, weak voltage-dependent S-type anion efflux channel involved in maintenance of anion homeostasis.</text>
</comment>
<dbReference type="PANTHER" id="PTHR31269:SF62">
    <property type="entry name" value="C4-DICARBOXYLATE TRANSPORTER_MALIC ACID PROTEIN"/>
    <property type="match status" value="1"/>
</dbReference>
<dbReference type="InterPro" id="IPR038665">
    <property type="entry name" value="Voltage-dep_anion_channel_sf"/>
</dbReference>
<evidence type="ECO:0000256" key="2">
    <source>
        <dbReference type="ARBA" id="ARBA00007808"/>
    </source>
</evidence>
<feature type="transmembrane region" description="Helical" evidence="11">
    <location>
        <begin position="157"/>
        <end position="178"/>
    </location>
</feature>
<keyword evidence="9 11" id="KW-0472">Membrane</keyword>
<feature type="transmembrane region" description="Helical" evidence="11">
    <location>
        <begin position="91"/>
        <end position="114"/>
    </location>
</feature>
<organism evidence="12 13">
    <name type="scientific">Vigna mungo</name>
    <name type="common">Black gram</name>
    <name type="synonym">Phaseolus mungo</name>
    <dbReference type="NCBI Taxonomy" id="3915"/>
    <lineage>
        <taxon>Eukaryota</taxon>
        <taxon>Viridiplantae</taxon>
        <taxon>Streptophyta</taxon>
        <taxon>Embryophyta</taxon>
        <taxon>Tracheophyta</taxon>
        <taxon>Spermatophyta</taxon>
        <taxon>Magnoliopsida</taxon>
        <taxon>eudicotyledons</taxon>
        <taxon>Gunneridae</taxon>
        <taxon>Pentapetalae</taxon>
        <taxon>rosids</taxon>
        <taxon>fabids</taxon>
        <taxon>Fabales</taxon>
        <taxon>Fabaceae</taxon>
        <taxon>Papilionoideae</taxon>
        <taxon>50 kb inversion clade</taxon>
        <taxon>NPAAA clade</taxon>
        <taxon>indigoferoid/millettioid clade</taxon>
        <taxon>Phaseoleae</taxon>
        <taxon>Vigna</taxon>
    </lineage>
</organism>
<feature type="transmembrane region" description="Helical" evidence="11">
    <location>
        <begin position="508"/>
        <end position="527"/>
    </location>
</feature>
<comment type="similarity">
    <text evidence="2">Belongs to the SLAC1 S-type anion channel family.</text>
</comment>
<keyword evidence="13" id="KW-1185">Reference proteome</keyword>
<dbReference type="Gene3D" id="1.50.10.150">
    <property type="entry name" value="Voltage-dependent anion channel"/>
    <property type="match status" value="2"/>
</dbReference>
<evidence type="ECO:0000313" key="12">
    <source>
        <dbReference type="EMBL" id="WVZ18376.1"/>
    </source>
</evidence>
<gene>
    <name evidence="12" type="ORF">V8G54_005698</name>
</gene>
<dbReference type="GO" id="GO:0008308">
    <property type="term" value="F:voltage-gated monoatomic anion channel activity"/>
    <property type="evidence" value="ECO:0007669"/>
    <property type="project" value="InterPro"/>
</dbReference>
<dbReference type="Proteomes" id="UP001374535">
    <property type="component" value="Chromosome 2"/>
</dbReference>
<dbReference type="EMBL" id="CP144699">
    <property type="protein sequence ID" value="WVZ18376.1"/>
    <property type="molecule type" value="Genomic_DNA"/>
</dbReference>
<evidence type="ECO:0000256" key="3">
    <source>
        <dbReference type="ARBA" id="ARBA00011233"/>
    </source>
</evidence>
<feature type="transmembrane region" description="Helical" evidence="11">
    <location>
        <begin position="292"/>
        <end position="310"/>
    </location>
</feature>
<name>A0AAQ3S7B3_VIGMU</name>
<evidence type="ECO:0000256" key="1">
    <source>
        <dbReference type="ARBA" id="ARBA00004651"/>
    </source>
</evidence>
<feature type="transmembrane region" description="Helical" evidence="11">
    <location>
        <begin position="634"/>
        <end position="653"/>
    </location>
</feature>
<feature type="transmembrane region" description="Helical" evidence="11">
    <location>
        <begin position="473"/>
        <end position="496"/>
    </location>
</feature>